<protein>
    <submittedName>
        <fullName evidence="1">Uncharacterized protein</fullName>
    </submittedName>
</protein>
<comment type="caution">
    <text evidence="1">The sequence shown here is derived from an EMBL/GenBank/DDBJ whole genome shotgun (WGS) entry which is preliminary data.</text>
</comment>
<name>A0ABD0LVF6_9CAEN</name>
<gene>
    <name evidence="1" type="ORF">BaRGS_00005630</name>
</gene>
<evidence type="ECO:0000313" key="2">
    <source>
        <dbReference type="Proteomes" id="UP001519460"/>
    </source>
</evidence>
<evidence type="ECO:0000313" key="1">
    <source>
        <dbReference type="EMBL" id="KAK7503004.1"/>
    </source>
</evidence>
<dbReference type="Proteomes" id="UP001519460">
    <property type="component" value="Unassembled WGS sequence"/>
</dbReference>
<organism evidence="1 2">
    <name type="scientific">Batillaria attramentaria</name>
    <dbReference type="NCBI Taxonomy" id="370345"/>
    <lineage>
        <taxon>Eukaryota</taxon>
        <taxon>Metazoa</taxon>
        <taxon>Spiralia</taxon>
        <taxon>Lophotrochozoa</taxon>
        <taxon>Mollusca</taxon>
        <taxon>Gastropoda</taxon>
        <taxon>Caenogastropoda</taxon>
        <taxon>Sorbeoconcha</taxon>
        <taxon>Cerithioidea</taxon>
        <taxon>Batillariidae</taxon>
        <taxon>Batillaria</taxon>
    </lineage>
</organism>
<dbReference type="AlphaFoldDB" id="A0ABD0LVF6"/>
<keyword evidence="2" id="KW-1185">Reference proteome</keyword>
<proteinExistence type="predicted"/>
<sequence length="107" mass="11599">MPYRTMQMADELANVKVRKAASAFTVTLPGRLSQNLYGRVSTELSNSTYQSHKPAPTTSSYSVGARPLSRSAVRLVKNTSPVEVSCAVEPCMTLCVTVCDRLCVTVL</sequence>
<reference evidence="1 2" key="1">
    <citation type="journal article" date="2023" name="Sci. Data">
        <title>Genome assembly of the Korean intertidal mud-creeper Batillaria attramentaria.</title>
        <authorList>
            <person name="Patra A.K."/>
            <person name="Ho P.T."/>
            <person name="Jun S."/>
            <person name="Lee S.J."/>
            <person name="Kim Y."/>
            <person name="Won Y.J."/>
        </authorList>
    </citation>
    <scope>NUCLEOTIDE SEQUENCE [LARGE SCALE GENOMIC DNA]</scope>
    <source>
        <strain evidence="1">Wonlab-2016</strain>
    </source>
</reference>
<dbReference type="EMBL" id="JACVVK020000022">
    <property type="protein sequence ID" value="KAK7503004.1"/>
    <property type="molecule type" value="Genomic_DNA"/>
</dbReference>
<accession>A0ABD0LVF6</accession>